<protein>
    <submittedName>
        <fullName evidence="2">Uncharacterized protein</fullName>
    </submittedName>
</protein>
<evidence type="ECO:0000256" key="1">
    <source>
        <dbReference type="SAM" id="Phobius"/>
    </source>
</evidence>
<reference evidence="2 3" key="1">
    <citation type="submission" date="2017-01" db="EMBL/GenBank/DDBJ databases">
        <authorList>
            <person name="Varghese N."/>
            <person name="Submissions S."/>
        </authorList>
    </citation>
    <scope>NUCLEOTIDE SEQUENCE [LARGE SCALE GENOMIC DNA]</scope>
    <source>
        <strain evidence="2 3">DSM 2061</strain>
    </source>
</reference>
<feature type="transmembrane region" description="Helical" evidence="1">
    <location>
        <begin position="164"/>
        <end position="185"/>
    </location>
</feature>
<evidence type="ECO:0000313" key="3">
    <source>
        <dbReference type="Proteomes" id="UP000185728"/>
    </source>
</evidence>
<feature type="transmembrane region" description="Helical" evidence="1">
    <location>
        <begin position="121"/>
        <end position="144"/>
    </location>
</feature>
<keyword evidence="1" id="KW-1133">Transmembrane helix</keyword>
<dbReference type="Proteomes" id="UP000185728">
    <property type="component" value="Unassembled WGS sequence"/>
</dbReference>
<keyword evidence="1" id="KW-0472">Membrane</keyword>
<sequence>MLKIKEMKTFKHSLLQNIQGKKVLYLFLLTNTVYATMLFITIPNVMSFSNGMRLLDMQPFGYGHEYVHSLFRTLGPEGRRAYLYHQIPLDMVYPFLFGISYCLVLAYFLNKYNRLKPPLVYVCLLPLIVGVADYFENFGIVYLLNAYPETSDGMVTFTLVFTLVKSMGTLLYFLILVGLLILLVLKTLRK</sequence>
<keyword evidence="3" id="KW-1185">Reference proteome</keyword>
<name>A0ABY1KJY4_9FLAO</name>
<comment type="caution">
    <text evidence="2">The sequence shown here is derived from an EMBL/GenBank/DDBJ whole genome shotgun (WGS) entry which is preliminary data.</text>
</comment>
<keyword evidence="1" id="KW-0812">Transmembrane</keyword>
<gene>
    <name evidence="2" type="ORF">SAMN05421766_101931</name>
</gene>
<proteinExistence type="predicted"/>
<accession>A0ABY1KJY4</accession>
<evidence type="ECO:0000313" key="2">
    <source>
        <dbReference type="EMBL" id="SIS43099.1"/>
    </source>
</evidence>
<organism evidence="2 3">
    <name type="scientific">Zobellia uliginosa</name>
    <dbReference type="NCBI Taxonomy" id="143224"/>
    <lineage>
        <taxon>Bacteria</taxon>
        <taxon>Pseudomonadati</taxon>
        <taxon>Bacteroidota</taxon>
        <taxon>Flavobacteriia</taxon>
        <taxon>Flavobacteriales</taxon>
        <taxon>Flavobacteriaceae</taxon>
        <taxon>Zobellia</taxon>
    </lineage>
</organism>
<feature type="transmembrane region" description="Helical" evidence="1">
    <location>
        <begin position="23"/>
        <end position="42"/>
    </location>
</feature>
<feature type="transmembrane region" description="Helical" evidence="1">
    <location>
        <begin position="91"/>
        <end position="109"/>
    </location>
</feature>
<dbReference type="EMBL" id="FTOB01000001">
    <property type="protein sequence ID" value="SIS43099.1"/>
    <property type="molecule type" value="Genomic_DNA"/>
</dbReference>